<evidence type="ECO:0000313" key="1">
    <source>
        <dbReference type="EMBL" id="ALL64595.1"/>
    </source>
</evidence>
<dbReference type="KEGG" id="bcai:K788_0006661"/>
<dbReference type="Proteomes" id="UP000019146">
    <property type="component" value="Chromosome 1"/>
</dbReference>
<dbReference type="EMBL" id="CP012746">
    <property type="protein sequence ID" value="ALL64595.1"/>
    <property type="molecule type" value="Genomic_DNA"/>
</dbReference>
<organism evidence="1 2">
    <name type="scientific">Paraburkholderia caribensis MBA4</name>
    <dbReference type="NCBI Taxonomy" id="1323664"/>
    <lineage>
        <taxon>Bacteria</taxon>
        <taxon>Pseudomonadati</taxon>
        <taxon>Pseudomonadota</taxon>
        <taxon>Betaproteobacteria</taxon>
        <taxon>Burkholderiales</taxon>
        <taxon>Burkholderiaceae</taxon>
        <taxon>Paraburkholderia</taxon>
    </lineage>
</organism>
<evidence type="ECO:0000313" key="2">
    <source>
        <dbReference type="Proteomes" id="UP000019146"/>
    </source>
</evidence>
<sequence>MDVESFAELVHEVVSIVTTYTIIIFELIRRIDGFCCG</sequence>
<name>A0A0P0R952_9BURK</name>
<proteinExistence type="predicted"/>
<gene>
    <name evidence="1" type="ORF">K788_0006661</name>
</gene>
<protein>
    <submittedName>
        <fullName evidence="1">Uncharacterized protein</fullName>
    </submittedName>
</protein>
<accession>A0A0P0R952</accession>
<reference evidence="1 2" key="1">
    <citation type="journal article" date="2014" name="Genome Announc.">
        <title>Draft Genome Sequence of the Haloacid-Degrading Burkholderia caribensis Strain MBA4.</title>
        <authorList>
            <person name="Pan Y."/>
            <person name="Kong K.F."/>
            <person name="Tsang J.S."/>
        </authorList>
    </citation>
    <scope>NUCLEOTIDE SEQUENCE [LARGE SCALE GENOMIC DNA]</scope>
    <source>
        <strain evidence="1 2">MBA4</strain>
    </source>
</reference>
<dbReference type="AlphaFoldDB" id="A0A0P0R952"/>